<dbReference type="InterPro" id="IPR017900">
    <property type="entry name" value="4Fe4S_Fe_S_CS"/>
</dbReference>
<dbReference type="PROSITE" id="PS51379">
    <property type="entry name" value="4FE4S_FER_2"/>
    <property type="match status" value="1"/>
</dbReference>
<evidence type="ECO:0000256" key="2">
    <source>
        <dbReference type="ARBA" id="ARBA00023004"/>
    </source>
</evidence>
<organism evidence="5 6">
    <name type="scientific">Desulfosporosinus acididurans</name>
    <dbReference type="NCBI Taxonomy" id="476652"/>
    <lineage>
        <taxon>Bacteria</taxon>
        <taxon>Bacillati</taxon>
        <taxon>Bacillota</taxon>
        <taxon>Clostridia</taxon>
        <taxon>Eubacteriales</taxon>
        <taxon>Desulfitobacteriaceae</taxon>
        <taxon>Desulfosporosinus</taxon>
    </lineage>
</organism>
<dbReference type="PROSITE" id="PS00198">
    <property type="entry name" value="4FE4S_FER_1"/>
    <property type="match status" value="1"/>
</dbReference>
<dbReference type="InterPro" id="IPR045854">
    <property type="entry name" value="NO2/SO3_Rdtase_4Fe4S_sf"/>
</dbReference>
<dbReference type="STRING" id="476652.DEAC_c01380"/>
<keyword evidence="5" id="KW-0560">Oxidoreductase</keyword>
<evidence type="ECO:0000313" key="6">
    <source>
        <dbReference type="Proteomes" id="UP000036356"/>
    </source>
</evidence>
<dbReference type="GO" id="GO:0046872">
    <property type="term" value="F:metal ion binding"/>
    <property type="evidence" value="ECO:0007669"/>
    <property type="project" value="UniProtKB-KW"/>
</dbReference>
<dbReference type="InterPro" id="IPR017896">
    <property type="entry name" value="4Fe4S_Fe-S-bd"/>
</dbReference>
<proteinExistence type="predicted"/>
<evidence type="ECO:0000256" key="1">
    <source>
        <dbReference type="ARBA" id="ARBA00022723"/>
    </source>
</evidence>
<dbReference type="AlphaFoldDB" id="A0A0J1FWE6"/>
<dbReference type="EMBL" id="LDZY01000001">
    <property type="protein sequence ID" value="KLU67734.1"/>
    <property type="molecule type" value="Genomic_DNA"/>
</dbReference>
<evidence type="ECO:0000313" key="5">
    <source>
        <dbReference type="EMBL" id="KLU67734.1"/>
    </source>
</evidence>
<keyword evidence="1" id="KW-0479">Metal-binding</keyword>
<dbReference type="GO" id="GO:0020037">
    <property type="term" value="F:heme binding"/>
    <property type="evidence" value="ECO:0007669"/>
    <property type="project" value="InterPro"/>
</dbReference>
<evidence type="ECO:0000259" key="4">
    <source>
        <dbReference type="PROSITE" id="PS51379"/>
    </source>
</evidence>
<dbReference type="RefSeq" id="WP_242847041.1">
    <property type="nucleotide sequence ID" value="NZ_LDZY01000001.1"/>
</dbReference>
<dbReference type="SUPFAM" id="SSF56014">
    <property type="entry name" value="Nitrite and sulphite reductase 4Fe-4S domain-like"/>
    <property type="match status" value="1"/>
</dbReference>
<dbReference type="GO" id="GO:0016491">
    <property type="term" value="F:oxidoreductase activity"/>
    <property type="evidence" value="ECO:0007669"/>
    <property type="project" value="UniProtKB-KW"/>
</dbReference>
<dbReference type="Pfam" id="PF01077">
    <property type="entry name" value="NIR_SIR"/>
    <property type="match status" value="1"/>
</dbReference>
<keyword evidence="6" id="KW-1185">Reference proteome</keyword>
<comment type="caution">
    <text evidence="5">The sequence shown here is derived from an EMBL/GenBank/DDBJ whole genome shotgun (WGS) entry which is preliminary data.</text>
</comment>
<protein>
    <submittedName>
        <fullName evidence="5">Anaerobic sulfite reductase subunit C</fullName>
        <ecNumber evidence="5">1.8.1.-</ecNumber>
    </submittedName>
</protein>
<reference evidence="5 6" key="1">
    <citation type="submission" date="2015-06" db="EMBL/GenBank/DDBJ databases">
        <title>Draft genome of the moderately acidophilic sulfate reducer Candidatus Desulfosporosinus acididurans strain M1.</title>
        <authorList>
            <person name="Poehlein A."/>
            <person name="Petzsch P."/>
            <person name="Johnson B.D."/>
            <person name="Schloemann M."/>
            <person name="Daniel R."/>
            <person name="Muehling M."/>
        </authorList>
    </citation>
    <scope>NUCLEOTIDE SEQUENCE [LARGE SCALE GENOMIC DNA]</scope>
    <source>
        <strain evidence="5 6">M1</strain>
    </source>
</reference>
<keyword evidence="3" id="KW-0411">Iron-sulfur</keyword>
<evidence type="ECO:0000256" key="3">
    <source>
        <dbReference type="ARBA" id="ARBA00023014"/>
    </source>
</evidence>
<accession>A0A0J1FWE6</accession>
<gene>
    <name evidence="5" type="primary">asrC_1</name>
    <name evidence="5" type="ORF">DEAC_c01380</name>
</gene>
<dbReference type="Proteomes" id="UP000036356">
    <property type="component" value="Unassembled WGS sequence"/>
</dbReference>
<dbReference type="SUPFAM" id="SSF54862">
    <property type="entry name" value="4Fe-4S ferredoxins"/>
    <property type="match status" value="1"/>
</dbReference>
<dbReference type="EC" id="1.8.1.-" evidence="5"/>
<dbReference type="Gene3D" id="3.30.413.10">
    <property type="entry name" value="Sulfite Reductase Hemoprotein, domain 1"/>
    <property type="match status" value="1"/>
</dbReference>
<sequence length="225" mass="25266">MEQNVQQNGFQVEHCRSNCPKSACNWQNLYETMVNKLNDLNLLQVLSQKINPIHYHHFPKISIAGCPNGCSQPDIKDFGISGYVVPQITQRQCAECNACVDACLEKALQRNSQEIIIDWSSCISCGDCLRVCPTGTLSAGEQGWTIRYGGRVGRHPRFSKLAGRVKNDDEAVSWISEALQQYITQGQQQERLTHFLEFVDLTLKKNENVQSGHVSNGLISEDQKP</sequence>
<dbReference type="InterPro" id="IPR006067">
    <property type="entry name" value="NO2/SO3_Rdtase_4Fe4S_dom"/>
</dbReference>
<dbReference type="GO" id="GO:0051536">
    <property type="term" value="F:iron-sulfur cluster binding"/>
    <property type="evidence" value="ECO:0007669"/>
    <property type="project" value="UniProtKB-KW"/>
</dbReference>
<name>A0A0J1FWE6_9FIRM</name>
<dbReference type="Pfam" id="PF00037">
    <property type="entry name" value="Fer4"/>
    <property type="match status" value="1"/>
</dbReference>
<feature type="domain" description="4Fe-4S ferredoxin-type" evidence="4">
    <location>
        <begin position="113"/>
        <end position="142"/>
    </location>
</feature>
<keyword evidence="2" id="KW-0408">Iron</keyword>
<dbReference type="Gene3D" id="3.30.70.20">
    <property type="match status" value="1"/>
</dbReference>